<proteinExistence type="predicted"/>
<feature type="region of interest" description="Disordered" evidence="1">
    <location>
        <begin position="1"/>
        <end position="35"/>
    </location>
</feature>
<dbReference type="Ensembl" id="ENSHCOT00000000606.1">
    <property type="protein sequence ID" value="ENSHCOP00000022626.1"/>
    <property type="gene ID" value="ENSHCOG00000010483.1"/>
</dbReference>
<evidence type="ECO:0000313" key="3">
    <source>
        <dbReference type="Proteomes" id="UP000264820"/>
    </source>
</evidence>
<protein>
    <submittedName>
        <fullName evidence="2">Uncharacterized protein</fullName>
    </submittedName>
</protein>
<dbReference type="GeneTree" id="ENSGT00940000177602"/>
<evidence type="ECO:0000256" key="1">
    <source>
        <dbReference type="SAM" id="MobiDB-lite"/>
    </source>
</evidence>
<organism evidence="2 3">
    <name type="scientific">Hippocampus comes</name>
    <name type="common">Tiger tail seahorse</name>
    <dbReference type="NCBI Taxonomy" id="109280"/>
    <lineage>
        <taxon>Eukaryota</taxon>
        <taxon>Metazoa</taxon>
        <taxon>Chordata</taxon>
        <taxon>Craniata</taxon>
        <taxon>Vertebrata</taxon>
        <taxon>Euteleostomi</taxon>
        <taxon>Actinopterygii</taxon>
        <taxon>Neopterygii</taxon>
        <taxon>Teleostei</taxon>
        <taxon>Neoteleostei</taxon>
        <taxon>Acanthomorphata</taxon>
        <taxon>Syngnathiaria</taxon>
        <taxon>Syngnathiformes</taxon>
        <taxon>Syngnathoidei</taxon>
        <taxon>Syngnathidae</taxon>
        <taxon>Hippocampus</taxon>
    </lineage>
</organism>
<name>A0A3Q3DWU9_HIPCM</name>
<dbReference type="STRING" id="109280.ENSHCOP00000022626"/>
<reference evidence="2" key="2">
    <citation type="submission" date="2025-09" db="UniProtKB">
        <authorList>
            <consortium name="Ensembl"/>
        </authorList>
    </citation>
    <scope>IDENTIFICATION</scope>
</reference>
<keyword evidence="3" id="KW-1185">Reference proteome</keyword>
<dbReference type="OMA" id="PHAFGAY"/>
<sequence>MEPARPRLTSRDGEQPHQYGTYAHSTTHSHGHETAAQRYSATRIQAGYEPERLALFFCWLPPRFPKTGMSS</sequence>
<reference evidence="2" key="1">
    <citation type="submission" date="2025-08" db="UniProtKB">
        <authorList>
            <consortium name="Ensembl"/>
        </authorList>
    </citation>
    <scope>IDENTIFICATION</scope>
</reference>
<evidence type="ECO:0000313" key="2">
    <source>
        <dbReference type="Ensembl" id="ENSHCOP00000022626.1"/>
    </source>
</evidence>
<accession>A0A3Q3DWU9</accession>
<dbReference type="Proteomes" id="UP000264820">
    <property type="component" value="Unplaced"/>
</dbReference>
<dbReference type="AlphaFoldDB" id="A0A3Q3DWU9"/>